<evidence type="ECO:0000313" key="4">
    <source>
        <dbReference type="EMBL" id="SFS21720.1"/>
    </source>
</evidence>
<evidence type="ECO:0000256" key="2">
    <source>
        <dbReference type="PROSITE-ProRule" id="PRU00169"/>
    </source>
</evidence>
<dbReference type="STRING" id="474950.SAMN05421771_4305"/>
<dbReference type="Gene3D" id="3.40.50.2300">
    <property type="match status" value="1"/>
</dbReference>
<evidence type="ECO:0000256" key="1">
    <source>
        <dbReference type="ARBA" id="ARBA00022553"/>
    </source>
</evidence>
<dbReference type="GO" id="GO:0000160">
    <property type="term" value="P:phosphorelay signal transduction system"/>
    <property type="evidence" value="ECO:0007669"/>
    <property type="project" value="InterPro"/>
</dbReference>
<keyword evidence="5" id="KW-1185">Reference proteome</keyword>
<dbReference type="InterPro" id="IPR001789">
    <property type="entry name" value="Sig_transdc_resp-reg_receiver"/>
</dbReference>
<dbReference type="PANTHER" id="PTHR44591">
    <property type="entry name" value="STRESS RESPONSE REGULATOR PROTEIN 1"/>
    <property type="match status" value="1"/>
</dbReference>
<dbReference type="InterPro" id="IPR050595">
    <property type="entry name" value="Bact_response_regulator"/>
</dbReference>
<evidence type="ECO:0000313" key="5">
    <source>
        <dbReference type="Proteomes" id="UP000199024"/>
    </source>
</evidence>
<dbReference type="Pfam" id="PF00072">
    <property type="entry name" value="Response_reg"/>
    <property type="match status" value="1"/>
</dbReference>
<name>A0A1I6N1B5_9BACT</name>
<sequence length="123" mass="13649">MQRILVVDDEVLIADTLSLIFRKHGFDARVAYSGEEALDCAYDFQPQLLLCDISMPGMGGLQLMDDIARDLPRCRILVLTGYYSHLDKVRAQAQMLACPAPVLIKPCNPQDILREAGNMLAIA</sequence>
<keyword evidence="1 2" id="KW-0597">Phosphoprotein</keyword>
<dbReference type="EMBL" id="FOZL01000002">
    <property type="protein sequence ID" value="SFS21720.1"/>
    <property type="molecule type" value="Genomic_DNA"/>
</dbReference>
<dbReference type="SUPFAM" id="SSF52172">
    <property type="entry name" value="CheY-like"/>
    <property type="match status" value="1"/>
</dbReference>
<dbReference type="SMART" id="SM00448">
    <property type="entry name" value="REC"/>
    <property type="match status" value="1"/>
</dbReference>
<proteinExistence type="predicted"/>
<evidence type="ECO:0000259" key="3">
    <source>
        <dbReference type="PROSITE" id="PS50110"/>
    </source>
</evidence>
<dbReference type="InterPro" id="IPR011006">
    <property type="entry name" value="CheY-like_superfamily"/>
</dbReference>
<dbReference type="AlphaFoldDB" id="A0A1I6N1B5"/>
<dbReference type="RefSeq" id="WP_089844049.1">
    <property type="nucleotide sequence ID" value="NZ_FOZL01000002.1"/>
</dbReference>
<dbReference type="Proteomes" id="UP000199024">
    <property type="component" value="Unassembled WGS sequence"/>
</dbReference>
<feature type="modified residue" description="4-aspartylphosphate" evidence="2">
    <location>
        <position position="52"/>
    </location>
</feature>
<gene>
    <name evidence="4" type="ORF">SAMN05421771_4305</name>
</gene>
<dbReference type="OrthoDB" id="9790669at2"/>
<accession>A0A1I6N1B5</accession>
<reference evidence="4 5" key="1">
    <citation type="submission" date="2016-10" db="EMBL/GenBank/DDBJ databases">
        <authorList>
            <person name="de Groot N.N."/>
        </authorList>
    </citation>
    <scope>NUCLEOTIDE SEQUENCE [LARGE SCALE GENOMIC DNA]</scope>
    <source>
        <strain evidence="4 5">DSM 21001</strain>
    </source>
</reference>
<dbReference type="PROSITE" id="PS50110">
    <property type="entry name" value="RESPONSE_REGULATORY"/>
    <property type="match status" value="1"/>
</dbReference>
<protein>
    <submittedName>
        <fullName evidence="4">Response regulator receiver domain-containing protein</fullName>
    </submittedName>
</protein>
<organism evidence="4 5">
    <name type="scientific">Granulicella pectinivorans</name>
    <dbReference type="NCBI Taxonomy" id="474950"/>
    <lineage>
        <taxon>Bacteria</taxon>
        <taxon>Pseudomonadati</taxon>
        <taxon>Acidobacteriota</taxon>
        <taxon>Terriglobia</taxon>
        <taxon>Terriglobales</taxon>
        <taxon>Acidobacteriaceae</taxon>
        <taxon>Granulicella</taxon>
    </lineage>
</organism>
<dbReference type="PANTHER" id="PTHR44591:SF3">
    <property type="entry name" value="RESPONSE REGULATORY DOMAIN-CONTAINING PROTEIN"/>
    <property type="match status" value="1"/>
</dbReference>
<feature type="domain" description="Response regulatory" evidence="3">
    <location>
        <begin position="3"/>
        <end position="120"/>
    </location>
</feature>